<dbReference type="InterPro" id="IPR027417">
    <property type="entry name" value="P-loop_NTPase"/>
</dbReference>
<name>A0ABT1FH81_9BACT</name>
<keyword evidence="2" id="KW-0547">Nucleotide-binding</keyword>
<keyword evidence="3" id="KW-1185">Reference proteome</keyword>
<evidence type="ECO:0000256" key="1">
    <source>
        <dbReference type="SAM" id="Coils"/>
    </source>
</evidence>
<dbReference type="Gene3D" id="3.40.50.300">
    <property type="entry name" value="P-loop containing nucleotide triphosphate hydrolases"/>
    <property type="match status" value="1"/>
</dbReference>
<gene>
    <name evidence="2" type="ORF">NCI00_01560</name>
</gene>
<evidence type="ECO:0000313" key="3">
    <source>
        <dbReference type="Proteomes" id="UP001204772"/>
    </source>
</evidence>
<dbReference type="SUPFAM" id="SSF52540">
    <property type="entry name" value="P-loop containing nucleoside triphosphate hydrolases"/>
    <property type="match status" value="1"/>
</dbReference>
<protein>
    <submittedName>
        <fullName evidence="2">DEAD/DEAH box helicase family protein</fullName>
    </submittedName>
</protein>
<dbReference type="Proteomes" id="UP001204772">
    <property type="component" value="Unassembled WGS sequence"/>
</dbReference>
<accession>A0ABT1FH81</accession>
<feature type="coiled-coil region" evidence="1">
    <location>
        <begin position="299"/>
        <end position="326"/>
    </location>
</feature>
<reference evidence="2 3" key="1">
    <citation type="submission" date="2022-06" db="EMBL/GenBank/DDBJ databases">
        <title>Runella sp. S5 genome sequencing.</title>
        <authorList>
            <person name="Park S."/>
        </authorList>
    </citation>
    <scope>NUCLEOTIDE SEQUENCE [LARGE SCALE GENOMIC DNA]</scope>
    <source>
        <strain evidence="2 3">S5</strain>
    </source>
</reference>
<evidence type="ECO:0000313" key="2">
    <source>
        <dbReference type="EMBL" id="MCP1381086.1"/>
    </source>
</evidence>
<dbReference type="GO" id="GO:0004386">
    <property type="term" value="F:helicase activity"/>
    <property type="evidence" value="ECO:0007669"/>
    <property type="project" value="UniProtKB-KW"/>
</dbReference>
<keyword evidence="2" id="KW-0378">Hydrolase</keyword>
<keyword evidence="2" id="KW-0347">Helicase</keyword>
<comment type="caution">
    <text evidence="2">The sequence shown here is derived from an EMBL/GenBank/DDBJ whole genome shotgun (WGS) entry which is preliminary data.</text>
</comment>
<dbReference type="EMBL" id="JAMZEL010000001">
    <property type="protein sequence ID" value="MCP1381086.1"/>
    <property type="molecule type" value="Genomic_DNA"/>
</dbReference>
<sequence>MWASQGLGDKVTAAFHAFSFDLKTAQMLHQIIFQKKKEWLKSNDCGVKDLVQYIRTKGELRDTQTEAIETYLFLKIKGQNKPLWQLFTEGFFSEPVDLEQLPLSTKVRNYLNSNDIAKALYSFSIQKIDRNGTLQLPEVKKAIELHPEDIDYAQVIKDFFYGVDYTDYLFSLPMGAGKTFLMAAFIYLDLYFAQNEPQNPHFAHNFLILIPSGLKTSIIPSLKTIERFDPAWVIPEPAASNLKRLIRFEVLDQPKTAKKSNKVQNPNAQKVNQYVNTPDLMGLILVVNAEKVILDRLEIKNQLEVIERTEDEKDKSANELRNLIGKIPNLSIHIDEVHHAASDDIKLRQVVAKWNRNGTVTSVLGYSGTPYLPTPERINVGGGLQIRFSQITNTVYYYRLVTAIQRFLKKPDIKIGGGRQQPLQILDEGIKMFYEQYGQKVYANGTTAKLAIYCSSIPRLETVIYPYLVGTLGIPQSEILKYHGGNKEFKIEQGAELDYLSLDLPISKKKIVLLVQIGKEGWDCRSLTGVILAQTGDCPKNMVLQTACRCLRQVDKNAKETALIWLNEENAATLNEQLREEQQTSIQEINSLGKQSIQAVMVERSSRLNYLNVPKVDFYQLQVKYNTVVEEKSRDAKSLLTDIYQNLENWRSSTFTETAIILDDGNTSHVAIQSKNILTETGQFNAHFQTWLLEIVKGSCNTLQVNDLMPFKFDLRSIFEKITYLKYGERFFNELYPIGKINAQIRLAFAPKRTLQTDIETIEKEVELLLIGKLRAVEKNDKLYPNESITQQIKDFDEKNTDPVEHERQVAEMYVKFKEMMAQMGSPDLFSPQNESLPLPVKVKNRTFHYLPYNFEQSGFEKLFLEKTLQMSSFQDKPIEIYYNGERGLTRFEIECYEQLPDTWKRLGYYTPDFLILRRKSDQSIEKVLIVETKGEGYKTAFEAKKRFMNNHFVRENNQKFGYERFDFLYLQDDDHQYEDKLNLKLNTFFH</sequence>
<keyword evidence="1" id="KW-0175">Coiled coil</keyword>
<proteinExistence type="predicted"/>
<organism evidence="2 3">
    <name type="scientific">Runella salmonicolor</name>
    <dbReference type="NCBI Taxonomy" id="2950278"/>
    <lineage>
        <taxon>Bacteria</taxon>
        <taxon>Pseudomonadati</taxon>
        <taxon>Bacteroidota</taxon>
        <taxon>Cytophagia</taxon>
        <taxon>Cytophagales</taxon>
        <taxon>Spirosomataceae</taxon>
        <taxon>Runella</taxon>
    </lineage>
</organism>
<keyword evidence="2" id="KW-0067">ATP-binding</keyword>